<organism evidence="4 5">
    <name type="scientific">Enorma shizhengliae</name>
    <dbReference type="NCBI Taxonomy" id="2606615"/>
    <lineage>
        <taxon>Bacteria</taxon>
        <taxon>Bacillati</taxon>
        <taxon>Actinomycetota</taxon>
        <taxon>Coriobacteriia</taxon>
        <taxon>Coriobacteriales</taxon>
        <taxon>Coriobacteriaceae</taxon>
        <taxon>Enorma</taxon>
    </lineage>
</organism>
<name>A0A7K0GA19_9ACTN</name>
<dbReference type="Proteomes" id="UP000470010">
    <property type="component" value="Unassembled WGS sequence"/>
</dbReference>
<feature type="domain" description="STAS" evidence="3">
    <location>
        <begin position="3"/>
        <end position="104"/>
    </location>
</feature>
<evidence type="ECO:0000256" key="2">
    <source>
        <dbReference type="RuleBase" id="RU003749"/>
    </source>
</evidence>
<dbReference type="NCBIfam" id="TIGR00377">
    <property type="entry name" value="ant_ant_sig"/>
    <property type="match status" value="1"/>
</dbReference>
<dbReference type="CDD" id="cd07043">
    <property type="entry name" value="STAS_anti-anti-sigma_factors"/>
    <property type="match status" value="1"/>
</dbReference>
<reference evidence="5" key="1">
    <citation type="submission" date="2019-08" db="EMBL/GenBank/DDBJ databases">
        <title>Arthrobacter sp. nov., isolated from plateau pika and Tibetan wild ass.</title>
        <authorList>
            <person name="Ge Y."/>
        </authorList>
    </citation>
    <scope>NUCLEOTIDE SEQUENCE [LARGE SCALE GENOMIC DNA]</scope>
    <source>
        <strain evidence="5">HF-1365</strain>
    </source>
</reference>
<dbReference type="Gene3D" id="3.30.750.24">
    <property type="entry name" value="STAS domain"/>
    <property type="match status" value="1"/>
</dbReference>
<dbReference type="AlphaFoldDB" id="A0A7K0GA19"/>
<accession>A0A7K0GA19</accession>
<evidence type="ECO:0000313" key="5">
    <source>
        <dbReference type="Proteomes" id="UP000470010"/>
    </source>
</evidence>
<dbReference type="EMBL" id="VTFZ01000008">
    <property type="protein sequence ID" value="MRX80260.1"/>
    <property type="molecule type" value="Genomic_DNA"/>
</dbReference>
<dbReference type="PANTHER" id="PTHR33495:SF2">
    <property type="entry name" value="ANTI-SIGMA FACTOR ANTAGONIST TM_1081-RELATED"/>
    <property type="match status" value="1"/>
</dbReference>
<protein>
    <recommendedName>
        <fullName evidence="2">Anti-sigma factor antagonist</fullName>
    </recommendedName>
</protein>
<dbReference type="PANTHER" id="PTHR33495">
    <property type="entry name" value="ANTI-SIGMA FACTOR ANTAGONIST TM_1081-RELATED-RELATED"/>
    <property type="match status" value="1"/>
</dbReference>
<comment type="similarity">
    <text evidence="1 2">Belongs to the anti-sigma-factor antagonist family.</text>
</comment>
<dbReference type="GeneID" id="98653762"/>
<dbReference type="RefSeq" id="WP_019128845.1">
    <property type="nucleotide sequence ID" value="NZ_VLLQ01000009.1"/>
</dbReference>
<dbReference type="Pfam" id="PF13466">
    <property type="entry name" value="STAS_2"/>
    <property type="match status" value="1"/>
</dbReference>
<proteinExistence type="inferred from homology"/>
<dbReference type="GO" id="GO:0043856">
    <property type="term" value="F:anti-sigma factor antagonist activity"/>
    <property type="evidence" value="ECO:0007669"/>
    <property type="project" value="InterPro"/>
</dbReference>
<dbReference type="InterPro" id="IPR036513">
    <property type="entry name" value="STAS_dom_sf"/>
</dbReference>
<gene>
    <name evidence="4" type="ORF">GJE22_06595</name>
</gene>
<dbReference type="InterPro" id="IPR003658">
    <property type="entry name" value="Anti-sigma_ant"/>
</dbReference>
<dbReference type="PROSITE" id="PS50801">
    <property type="entry name" value="STAS"/>
    <property type="match status" value="1"/>
</dbReference>
<evidence type="ECO:0000256" key="1">
    <source>
        <dbReference type="ARBA" id="ARBA00009013"/>
    </source>
</evidence>
<sequence length="104" mass="10931">MDLTITTNASPERYTIGVTGEVDISNASKLRDAIDLALEQPTEAIQLDFEHVAYIDSTGVGVLVGAAHHAAERGRGFSVVNAQPGVMRVAQLLGVDAEISITAL</sequence>
<dbReference type="SUPFAM" id="SSF52091">
    <property type="entry name" value="SpoIIaa-like"/>
    <property type="match status" value="1"/>
</dbReference>
<dbReference type="InterPro" id="IPR002645">
    <property type="entry name" value="STAS_dom"/>
</dbReference>
<evidence type="ECO:0000313" key="4">
    <source>
        <dbReference type="EMBL" id="MRX80260.1"/>
    </source>
</evidence>
<keyword evidence="5" id="KW-1185">Reference proteome</keyword>
<comment type="caution">
    <text evidence="4">The sequence shown here is derived from an EMBL/GenBank/DDBJ whole genome shotgun (WGS) entry which is preliminary data.</text>
</comment>
<dbReference type="InterPro" id="IPR058548">
    <property type="entry name" value="MlaB-like_STAS"/>
</dbReference>
<evidence type="ECO:0000259" key="3">
    <source>
        <dbReference type="PROSITE" id="PS50801"/>
    </source>
</evidence>